<evidence type="ECO:0000256" key="2">
    <source>
        <dbReference type="ARBA" id="ARBA00022980"/>
    </source>
</evidence>
<proteinExistence type="inferred from homology"/>
<comment type="function">
    <text evidence="5">Forms part of the polypeptide exit tunnel.</text>
</comment>
<comment type="similarity">
    <text evidence="1 5">Belongs to the universal ribosomal protein uL4 family.</text>
</comment>
<evidence type="ECO:0000256" key="4">
    <source>
        <dbReference type="ARBA" id="ARBA00035244"/>
    </source>
</evidence>
<organism evidence="7 8">
    <name type="scientific">Candidatus Buchananbacteria bacterium RIFCSPHIGHO2_02_FULL_56_16</name>
    <dbReference type="NCBI Taxonomy" id="1797542"/>
    <lineage>
        <taxon>Bacteria</taxon>
        <taxon>Candidatus Buchananiibacteriota</taxon>
    </lineage>
</organism>
<reference evidence="7 8" key="1">
    <citation type="journal article" date="2016" name="Nat. Commun.">
        <title>Thousands of microbial genomes shed light on interconnected biogeochemical processes in an aquifer system.</title>
        <authorList>
            <person name="Anantharaman K."/>
            <person name="Brown C.T."/>
            <person name="Hug L.A."/>
            <person name="Sharon I."/>
            <person name="Castelle C.J."/>
            <person name="Probst A.J."/>
            <person name="Thomas B.C."/>
            <person name="Singh A."/>
            <person name="Wilkins M.J."/>
            <person name="Karaoz U."/>
            <person name="Brodie E.L."/>
            <person name="Williams K.H."/>
            <person name="Hubbard S.S."/>
            <person name="Banfield J.F."/>
        </authorList>
    </citation>
    <scope>NUCLEOTIDE SEQUENCE [LARGE SCALE GENOMIC DNA]</scope>
</reference>
<dbReference type="SUPFAM" id="SSF52166">
    <property type="entry name" value="Ribosomal protein L4"/>
    <property type="match status" value="1"/>
</dbReference>
<dbReference type="GO" id="GO:0005840">
    <property type="term" value="C:ribosome"/>
    <property type="evidence" value="ECO:0007669"/>
    <property type="project" value="UniProtKB-KW"/>
</dbReference>
<dbReference type="NCBIfam" id="TIGR03953">
    <property type="entry name" value="rplD_bact"/>
    <property type="match status" value="1"/>
</dbReference>
<gene>
    <name evidence="5" type="primary">rplD</name>
    <name evidence="7" type="ORF">A3J59_02065</name>
</gene>
<comment type="function">
    <text evidence="5">One of the primary rRNA binding proteins, this protein initially binds near the 5'-end of the 23S rRNA. It is important during the early stages of 50S assembly. It makes multiple contacts with different domains of the 23S rRNA in the assembled 50S subunit and ribosome.</text>
</comment>
<dbReference type="PANTHER" id="PTHR10746">
    <property type="entry name" value="50S RIBOSOMAL PROTEIN L4"/>
    <property type="match status" value="1"/>
</dbReference>
<dbReference type="InterPro" id="IPR023574">
    <property type="entry name" value="Ribosomal_uL4_dom_sf"/>
</dbReference>
<dbReference type="STRING" id="1797542.A3J59_02065"/>
<dbReference type="EMBL" id="MHIL01000003">
    <property type="protein sequence ID" value="OGY52453.1"/>
    <property type="molecule type" value="Genomic_DNA"/>
</dbReference>
<dbReference type="HAMAP" id="MF_01328_B">
    <property type="entry name" value="Ribosomal_uL4_B"/>
    <property type="match status" value="1"/>
</dbReference>
<keyword evidence="3 5" id="KW-0687">Ribonucleoprotein</keyword>
<dbReference type="GO" id="GO:1990904">
    <property type="term" value="C:ribonucleoprotein complex"/>
    <property type="evidence" value="ECO:0007669"/>
    <property type="project" value="UniProtKB-KW"/>
</dbReference>
<dbReference type="InterPro" id="IPR013005">
    <property type="entry name" value="Ribosomal_uL4-like"/>
</dbReference>
<sequence length="262" mass="28275">MNNLNVYNQAGTVVSTRKLNAAVFDVKINPAVVQQAVVAQQANARPVLAHTKGRGDVSGGGKKPWRQKGTGRARHGSIRSPLWRGGGVTFGPTAERNFKLKINKKVRRKAILMSLSSKAADERIVLLDSLTLTAIKTKTLVSVLEALKLWPVKEKKTKAAPAAVEQKTNAAANATPPARLASSDLGSTPSRDEEAKRAKRRKPRVLIVMPASDQTIVKSARNIPGVSVVSADSLNVLAVLNHQYLLMPIQSLEKIEQTFLAT</sequence>
<accession>A0A1G1YJE7</accession>
<evidence type="ECO:0000256" key="6">
    <source>
        <dbReference type="SAM" id="MobiDB-lite"/>
    </source>
</evidence>
<dbReference type="GO" id="GO:0006412">
    <property type="term" value="P:translation"/>
    <property type="evidence" value="ECO:0007669"/>
    <property type="project" value="UniProtKB-UniRule"/>
</dbReference>
<evidence type="ECO:0000313" key="7">
    <source>
        <dbReference type="EMBL" id="OGY52453.1"/>
    </source>
</evidence>
<dbReference type="GO" id="GO:0003735">
    <property type="term" value="F:structural constituent of ribosome"/>
    <property type="evidence" value="ECO:0007669"/>
    <property type="project" value="InterPro"/>
</dbReference>
<keyword evidence="2 5" id="KW-0689">Ribosomal protein</keyword>
<evidence type="ECO:0000313" key="8">
    <source>
        <dbReference type="Proteomes" id="UP000177310"/>
    </source>
</evidence>
<feature type="compositionally biased region" description="Basic residues" evidence="6">
    <location>
        <begin position="63"/>
        <end position="77"/>
    </location>
</feature>
<dbReference type="Proteomes" id="UP000177310">
    <property type="component" value="Unassembled WGS sequence"/>
</dbReference>
<comment type="caution">
    <text evidence="7">The sequence shown here is derived from an EMBL/GenBank/DDBJ whole genome shotgun (WGS) entry which is preliminary data.</text>
</comment>
<dbReference type="AlphaFoldDB" id="A0A1G1YJE7"/>
<dbReference type="Gene3D" id="3.40.1370.10">
    <property type="match status" value="1"/>
</dbReference>
<dbReference type="GO" id="GO:0019843">
    <property type="term" value="F:rRNA binding"/>
    <property type="evidence" value="ECO:0007669"/>
    <property type="project" value="UniProtKB-UniRule"/>
</dbReference>
<comment type="subunit">
    <text evidence="5">Part of the 50S ribosomal subunit.</text>
</comment>
<keyword evidence="5" id="KW-0694">RNA-binding</keyword>
<protein>
    <recommendedName>
        <fullName evidence="4 5">Large ribosomal subunit protein uL4</fullName>
    </recommendedName>
</protein>
<keyword evidence="5" id="KW-0699">rRNA-binding</keyword>
<evidence type="ECO:0000256" key="3">
    <source>
        <dbReference type="ARBA" id="ARBA00023274"/>
    </source>
</evidence>
<dbReference type="Pfam" id="PF00573">
    <property type="entry name" value="Ribosomal_L4"/>
    <property type="match status" value="1"/>
</dbReference>
<feature type="compositionally biased region" description="Low complexity" evidence="6">
    <location>
        <begin position="168"/>
        <end position="178"/>
    </location>
</feature>
<evidence type="ECO:0000256" key="5">
    <source>
        <dbReference type="HAMAP-Rule" id="MF_01328"/>
    </source>
</evidence>
<name>A0A1G1YJE7_9BACT</name>
<dbReference type="PANTHER" id="PTHR10746:SF6">
    <property type="entry name" value="LARGE RIBOSOMAL SUBUNIT PROTEIN UL4M"/>
    <property type="match status" value="1"/>
</dbReference>
<feature type="region of interest" description="Disordered" evidence="6">
    <location>
        <begin position="160"/>
        <end position="203"/>
    </location>
</feature>
<evidence type="ECO:0000256" key="1">
    <source>
        <dbReference type="ARBA" id="ARBA00010528"/>
    </source>
</evidence>
<dbReference type="InterPro" id="IPR002136">
    <property type="entry name" value="Ribosomal_uL4"/>
</dbReference>
<feature type="region of interest" description="Disordered" evidence="6">
    <location>
        <begin position="48"/>
        <end position="78"/>
    </location>
</feature>